<dbReference type="InterPro" id="IPR000070">
    <property type="entry name" value="Pectinesterase_cat"/>
</dbReference>
<evidence type="ECO:0000256" key="4">
    <source>
        <dbReference type="ARBA" id="ARBA00022801"/>
    </source>
</evidence>
<dbReference type="GO" id="GO:0042545">
    <property type="term" value="P:cell wall modification"/>
    <property type="evidence" value="ECO:0007669"/>
    <property type="project" value="InterPro"/>
</dbReference>
<accession>A0A9P5HJG5</accession>
<comment type="pathway">
    <text evidence="1">Glycan metabolism; pectin degradation; 2-dehydro-3-deoxy-D-gluconate from pectin: step 1/5.</text>
</comment>
<feature type="domain" description="Pectinesterase catalytic" evidence="7">
    <location>
        <begin position="183"/>
        <end position="365"/>
    </location>
</feature>
<evidence type="ECO:0000256" key="6">
    <source>
        <dbReference type="SAM" id="SignalP"/>
    </source>
</evidence>
<dbReference type="Gene3D" id="2.160.20.10">
    <property type="entry name" value="Single-stranded right-handed beta-helix, Pectin lyase-like"/>
    <property type="match status" value="1"/>
</dbReference>
<evidence type="ECO:0000256" key="1">
    <source>
        <dbReference type="ARBA" id="ARBA00005184"/>
    </source>
</evidence>
<feature type="chain" id="PRO_5040231719" description="pectinesterase" evidence="6">
    <location>
        <begin position="22"/>
        <end position="412"/>
    </location>
</feature>
<dbReference type="SUPFAM" id="SSF51126">
    <property type="entry name" value="Pectin lyase-like"/>
    <property type="match status" value="1"/>
</dbReference>
<evidence type="ECO:0000259" key="7">
    <source>
        <dbReference type="Pfam" id="PF01095"/>
    </source>
</evidence>
<dbReference type="AlphaFoldDB" id="A0A9P5HJG5"/>
<evidence type="ECO:0000256" key="3">
    <source>
        <dbReference type="ARBA" id="ARBA00013229"/>
    </source>
</evidence>
<evidence type="ECO:0000256" key="2">
    <source>
        <dbReference type="ARBA" id="ARBA00008891"/>
    </source>
</evidence>
<comment type="caution">
    <text evidence="8">The sequence shown here is derived from an EMBL/GenBank/DDBJ whole genome shotgun (WGS) entry which is preliminary data.</text>
</comment>
<comment type="similarity">
    <text evidence="2">Belongs to the pectinesterase family.</text>
</comment>
<dbReference type="GO" id="GO:0030599">
    <property type="term" value="F:pectinesterase activity"/>
    <property type="evidence" value="ECO:0007669"/>
    <property type="project" value="UniProtKB-EC"/>
</dbReference>
<dbReference type="EMBL" id="JAANBB010000013">
    <property type="protein sequence ID" value="KAF7556300.1"/>
    <property type="molecule type" value="Genomic_DNA"/>
</dbReference>
<proteinExistence type="inferred from homology"/>
<keyword evidence="9" id="KW-1185">Reference proteome</keyword>
<keyword evidence="4" id="KW-0378">Hydrolase</keyword>
<dbReference type="PANTHER" id="PTHR31321:SF137">
    <property type="entry name" value="PECTIN METHYL ESTERASE (EUROFUNG)"/>
    <property type="match status" value="1"/>
</dbReference>
<evidence type="ECO:0000313" key="8">
    <source>
        <dbReference type="EMBL" id="KAF7556300.1"/>
    </source>
</evidence>
<reference evidence="8" key="1">
    <citation type="submission" date="2020-03" db="EMBL/GenBank/DDBJ databases">
        <title>Draft Genome Sequence of Cylindrodendrum hubeiense.</title>
        <authorList>
            <person name="Buettner E."/>
            <person name="Kellner H."/>
        </authorList>
    </citation>
    <scope>NUCLEOTIDE SEQUENCE</scope>
    <source>
        <strain evidence="8">IHI 201604</strain>
    </source>
</reference>
<organism evidence="8 9">
    <name type="scientific">Cylindrodendrum hubeiense</name>
    <dbReference type="NCBI Taxonomy" id="595255"/>
    <lineage>
        <taxon>Eukaryota</taxon>
        <taxon>Fungi</taxon>
        <taxon>Dikarya</taxon>
        <taxon>Ascomycota</taxon>
        <taxon>Pezizomycotina</taxon>
        <taxon>Sordariomycetes</taxon>
        <taxon>Hypocreomycetidae</taxon>
        <taxon>Hypocreales</taxon>
        <taxon>Nectriaceae</taxon>
        <taxon>Cylindrodendrum</taxon>
    </lineage>
</organism>
<dbReference type="EC" id="3.1.1.11" evidence="3"/>
<gene>
    <name evidence="8" type="ORF">G7Z17_g1521</name>
</gene>
<protein>
    <recommendedName>
        <fullName evidence="3">pectinesterase</fullName>
        <ecNumber evidence="3">3.1.1.11</ecNumber>
    </recommendedName>
</protein>
<keyword evidence="5" id="KW-0063">Aspartyl esterase</keyword>
<dbReference type="Proteomes" id="UP000722485">
    <property type="component" value="Unassembled WGS sequence"/>
</dbReference>
<name>A0A9P5HJG5_9HYPO</name>
<dbReference type="OrthoDB" id="3934656at2759"/>
<sequence>MMTHKVFTNLLISTLVWSVTAYPTWSKVPAKTYAKCQRSGKHHPLDNCPDGTIYVNKNSSAADFSSIQDAILSLPENTDPYTILIAPGDYNEQLNVTRSGPVTLLGVSDRPWKGESYSDIDHSTSSSNRVTVWWALANHDSSGKIVDNAVTSVLTVAPTWESSKSGYGPTGWPVPDGTPFGCEDFRAYNIDFRNTAADAADGPAHAAGIGRSNVSFYSCGLYSYQDTLFIGKLGNAFFYDSIVAGQTDFLYGYGTLWVEKSTLTLRNCGGGITAWKGTNTTIENKYGVYISKSQILADNTTIAEEIKGICPLGRPWNELHRSIFMKTYFDASILPAGYIDWNGGRFNNQTFMATYSDFGPGWDLEAEKQNNRTIVLDKKGVSAYDTPADVFATEDGQFGNIGWIDPKVVPKN</sequence>
<feature type="signal peptide" evidence="6">
    <location>
        <begin position="1"/>
        <end position="21"/>
    </location>
</feature>
<dbReference type="InterPro" id="IPR012334">
    <property type="entry name" value="Pectin_lyas_fold"/>
</dbReference>
<evidence type="ECO:0000256" key="5">
    <source>
        <dbReference type="ARBA" id="ARBA00023085"/>
    </source>
</evidence>
<dbReference type="Pfam" id="PF01095">
    <property type="entry name" value="Pectinesterase"/>
    <property type="match status" value="1"/>
</dbReference>
<dbReference type="InterPro" id="IPR011050">
    <property type="entry name" value="Pectin_lyase_fold/virulence"/>
</dbReference>
<dbReference type="PANTHER" id="PTHR31321">
    <property type="entry name" value="ACYL-COA THIOESTER HYDROLASE YBHC-RELATED"/>
    <property type="match status" value="1"/>
</dbReference>
<keyword evidence="6" id="KW-0732">Signal</keyword>
<dbReference type="GO" id="GO:0045490">
    <property type="term" value="P:pectin catabolic process"/>
    <property type="evidence" value="ECO:0007669"/>
    <property type="project" value="TreeGrafter"/>
</dbReference>
<evidence type="ECO:0000313" key="9">
    <source>
        <dbReference type="Proteomes" id="UP000722485"/>
    </source>
</evidence>